<evidence type="ECO:0000313" key="2">
    <source>
        <dbReference type="Proteomes" id="UP000054018"/>
    </source>
</evidence>
<evidence type="ECO:0000313" key="1">
    <source>
        <dbReference type="EMBL" id="KIK24760.1"/>
    </source>
</evidence>
<keyword evidence="2" id="KW-1185">Reference proteome</keyword>
<accession>A0A0C9YI69</accession>
<dbReference type="HOGENOM" id="CLU_2813365_0_0_1"/>
<dbReference type="EMBL" id="KN833713">
    <property type="protein sequence ID" value="KIK24760.1"/>
    <property type="molecule type" value="Genomic_DNA"/>
</dbReference>
<gene>
    <name evidence="1" type="ORF">PISMIDRAFT_677843</name>
</gene>
<reference evidence="2" key="2">
    <citation type="submission" date="2015-01" db="EMBL/GenBank/DDBJ databases">
        <title>Evolutionary Origins and Diversification of the Mycorrhizal Mutualists.</title>
        <authorList>
            <consortium name="DOE Joint Genome Institute"/>
            <consortium name="Mycorrhizal Genomics Consortium"/>
            <person name="Kohler A."/>
            <person name="Kuo A."/>
            <person name="Nagy L.G."/>
            <person name="Floudas D."/>
            <person name="Copeland A."/>
            <person name="Barry K.W."/>
            <person name="Cichocki N."/>
            <person name="Veneault-Fourrey C."/>
            <person name="LaButti K."/>
            <person name="Lindquist E.A."/>
            <person name="Lipzen A."/>
            <person name="Lundell T."/>
            <person name="Morin E."/>
            <person name="Murat C."/>
            <person name="Riley R."/>
            <person name="Ohm R."/>
            <person name="Sun H."/>
            <person name="Tunlid A."/>
            <person name="Henrissat B."/>
            <person name="Grigoriev I.V."/>
            <person name="Hibbett D.S."/>
            <person name="Martin F."/>
        </authorList>
    </citation>
    <scope>NUCLEOTIDE SEQUENCE [LARGE SCALE GENOMIC DNA]</scope>
    <source>
        <strain evidence="2">441</strain>
    </source>
</reference>
<dbReference type="AlphaFoldDB" id="A0A0C9YI69"/>
<protein>
    <submittedName>
        <fullName evidence="1">Uncharacterized protein</fullName>
    </submittedName>
</protein>
<name>A0A0C9YI69_9AGAM</name>
<dbReference type="Proteomes" id="UP000054018">
    <property type="component" value="Unassembled WGS sequence"/>
</dbReference>
<organism evidence="1 2">
    <name type="scientific">Pisolithus microcarpus 441</name>
    <dbReference type="NCBI Taxonomy" id="765257"/>
    <lineage>
        <taxon>Eukaryota</taxon>
        <taxon>Fungi</taxon>
        <taxon>Dikarya</taxon>
        <taxon>Basidiomycota</taxon>
        <taxon>Agaricomycotina</taxon>
        <taxon>Agaricomycetes</taxon>
        <taxon>Agaricomycetidae</taxon>
        <taxon>Boletales</taxon>
        <taxon>Sclerodermatineae</taxon>
        <taxon>Pisolithaceae</taxon>
        <taxon>Pisolithus</taxon>
    </lineage>
</organism>
<reference evidence="1 2" key="1">
    <citation type="submission" date="2014-04" db="EMBL/GenBank/DDBJ databases">
        <authorList>
            <consortium name="DOE Joint Genome Institute"/>
            <person name="Kuo A."/>
            <person name="Kohler A."/>
            <person name="Costa M.D."/>
            <person name="Nagy L.G."/>
            <person name="Floudas D."/>
            <person name="Copeland A."/>
            <person name="Barry K.W."/>
            <person name="Cichocki N."/>
            <person name="Veneault-Fourrey C."/>
            <person name="LaButti K."/>
            <person name="Lindquist E.A."/>
            <person name="Lipzen A."/>
            <person name="Lundell T."/>
            <person name="Morin E."/>
            <person name="Murat C."/>
            <person name="Sun H."/>
            <person name="Tunlid A."/>
            <person name="Henrissat B."/>
            <person name="Grigoriev I.V."/>
            <person name="Hibbett D.S."/>
            <person name="Martin F."/>
            <person name="Nordberg H.P."/>
            <person name="Cantor M.N."/>
            <person name="Hua S.X."/>
        </authorList>
    </citation>
    <scope>NUCLEOTIDE SEQUENCE [LARGE SCALE GENOMIC DNA]</scope>
    <source>
        <strain evidence="1 2">441</strain>
    </source>
</reference>
<sequence length="67" mass="7690">MDLSRVLLPIFELAFRVIRMESVHAYICHADASVMHYERCATLLRSKMPRVHGPLLLRVEHVDSSGD</sequence>
<proteinExistence type="predicted"/>